<organism evidence="6">
    <name type="scientific">mine drainage metagenome</name>
    <dbReference type="NCBI Taxonomy" id="410659"/>
    <lineage>
        <taxon>unclassified sequences</taxon>
        <taxon>metagenomes</taxon>
        <taxon>ecological metagenomes</taxon>
    </lineage>
</organism>
<evidence type="ECO:0000256" key="3">
    <source>
        <dbReference type="ARBA" id="ARBA00022967"/>
    </source>
</evidence>
<dbReference type="Gene3D" id="3.40.50.1000">
    <property type="entry name" value="HAD superfamily/HAD-like"/>
    <property type="match status" value="1"/>
</dbReference>
<evidence type="ECO:0000256" key="1">
    <source>
        <dbReference type="ARBA" id="ARBA00004370"/>
    </source>
</evidence>
<dbReference type="InterPro" id="IPR036412">
    <property type="entry name" value="HAD-like_sf"/>
</dbReference>
<accession>T1A151</accession>
<dbReference type="Gene3D" id="3.40.1110.10">
    <property type="entry name" value="Calcium-transporting ATPase, cytoplasmic domain N"/>
    <property type="match status" value="1"/>
</dbReference>
<dbReference type="Pfam" id="PF00702">
    <property type="entry name" value="Hydrolase"/>
    <property type="match status" value="1"/>
</dbReference>
<dbReference type="GO" id="GO:0043682">
    <property type="term" value="F:P-type divalent copper transporter activity"/>
    <property type="evidence" value="ECO:0007669"/>
    <property type="project" value="TreeGrafter"/>
</dbReference>
<dbReference type="GO" id="GO:0055070">
    <property type="term" value="P:copper ion homeostasis"/>
    <property type="evidence" value="ECO:0007669"/>
    <property type="project" value="TreeGrafter"/>
</dbReference>
<dbReference type="SUPFAM" id="SSF56784">
    <property type="entry name" value="HAD-like"/>
    <property type="match status" value="1"/>
</dbReference>
<dbReference type="PRINTS" id="PR00119">
    <property type="entry name" value="CATATPASE"/>
</dbReference>
<name>T1A151_9ZZZZ</name>
<dbReference type="GO" id="GO:0016020">
    <property type="term" value="C:membrane"/>
    <property type="evidence" value="ECO:0007669"/>
    <property type="project" value="UniProtKB-SubCell"/>
</dbReference>
<keyword evidence="4" id="KW-1133">Transmembrane helix</keyword>
<dbReference type="EMBL" id="AUZX01013692">
    <property type="protein sequence ID" value="EQD34804.1"/>
    <property type="molecule type" value="Genomic_DNA"/>
</dbReference>
<evidence type="ECO:0000313" key="6">
    <source>
        <dbReference type="EMBL" id="EQD34804.1"/>
    </source>
</evidence>
<dbReference type="InterPro" id="IPR023214">
    <property type="entry name" value="HAD_sf"/>
</dbReference>
<feature type="non-terminal residue" evidence="6">
    <location>
        <position position="224"/>
    </location>
</feature>
<proteinExistence type="predicted"/>
<protein>
    <submittedName>
        <fullName evidence="6">Copper-translocating P-type ATPase</fullName>
    </submittedName>
</protein>
<dbReference type="PANTHER" id="PTHR43520:SF8">
    <property type="entry name" value="P-TYPE CU(+) TRANSPORTER"/>
    <property type="match status" value="1"/>
</dbReference>
<comment type="subcellular location">
    <subcellularLocation>
        <location evidence="1">Membrane</location>
    </subcellularLocation>
</comment>
<sequence length="224" mass="23220">PVTVGRPTIVETSGVAAGADWLALAAALEVNSEHPLARAFMSAFSGELTQVENFRALSGRGVQGRVDGRSVLVGSLPFLSGQGVEFTGQEERIGAMRQRGATVVGLACDGQPSALFALRDELRPSARKALEELARRKIAVVLLTGDNRVTADAIAKEAGIGRVIADVRPVEKSRAIRELRDAGRKVAMVGDGVNDAPALAEADVGIAMGSGADVSRDAAGIVLL</sequence>
<comment type="caution">
    <text evidence="6">The sequence shown here is derived from an EMBL/GenBank/DDBJ whole genome shotgun (WGS) entry which is preliminary data.</text>
</comment>
<dbReference type="GO" id="GO:0005524">
    <property type="term" value="F:ATP binding"/>
    <property type="evidence" value="ECO:0007669"/>
    <property type="project" value="InterPro"/>
</dbReference>
<dbReference type="PANTHER" id="PTHR43520">
    <property type="entry name" value="ATP7, ISOFORM B"/>
    <property type="match status" value="1"/>
</dbReference>
<dbReference type="InterPro" id="IPR001757">
    <property type="entry name" value="P_typ_ATPase"/>
</dbReference>
<reference evidence="6" key="1">
    <citation type="submission" date="2013-08" db="EMBL/GenBank/DDBJ databases">
        <authorList>
            <person name="Mendez C."/>
            <person name="Richter M."/>
            <person name="Ferrer M."/>
            <person name="Sanchez J."/>
        </authorList>
    </citation>
    <scope>NUCLEOTIDE SEQUENCE</scope>
</reference>
<keyword evidence="2" id="KW-0812">Transmembrane</keyword>
<dbReference type="InterPro" id="IPR023299">
    <property type="entry name" value="ATPase_P-typ_cyto_dom_N"/>
</dbReference>
<keyword evidence="3" id="KW-1278">Translocase</keyword>
<keyword evidence="5" id="KW-0472">Membrane</keyword>
<dbReference type="GO" id="GO:0005507">
    <property type="term" value="F:copper ion binding"/>
    <property type="evidence" value="ECO:0007669"/>
    <property type="project" value="TreeGrafter"/>
</dbReference>
<evidence type="ECO:0000256" key="4">
    <source>
        <dbReference type="ARBA" id="ARBA00022989"/>
    </source>
</evidence>
<dbReference type="AlphaFoldDB" id="T1A151"/>
<reference evidence="6" key="2">
    <citation type="journal article" date="2014" name="ISME J.">
        <title>Microbial stratification in low pH oxic and suboxic macroscopic growths along an acid mine drainage.</title>
        <authorList>
            <person name="Mendez-Garcia C."/>
            <person name="Mesa V."/>
            <person name="Sprenger R.R."/>
            <person name="Richter M."/>
            <person name="Diez M.S."/>
            <person name="Solano J."/>
            <person name="Bargiela R."/>
            <person name="Golyshina O.V."/>
            <person name="Manteca A."/>
            <person name="Ramos J.L."/>
            <person name="Gallego J.R."/>
            <person name="Llorente I."/>
            <person name="Martins Dos Santos V.A."/>
            <person name="Jensen O.N."/>
            <person name="Pelaez A.I."/>
            <person name="Sanchez J."/>
            <person name="Ferrer M."/>
        </authorList>
    </citation>
    <scope>NUCLEOTIDE SEQUENCE</scope>
</reference>
<dbReference type="NCBIfam" id="TIGR01494">
    <property type="entry name" value="ATPase_P-type"/>
    <property type="match status" value="1"/>
</dbReference>
<dbReference type="GO" id="GO:0016887">
    <property type="term" value="F:ATP hydrolysis activity"/>
    <property type="evidence" value="ECO:0007669"/>
    <property type="project" value="InterPro"/>
</dbReference>
<evidence type="ECO:0000256" key="2">
    <source>
        <dbReference type="ARBA" id="ARBA00022692"/>
    </source>
</evidence>
<evidence type="ECO:0000256" key="5">
    <source>
        <dbReference type="ARBA" id="ARBA00023136"/>
    </source>
</evidence>
<feature type="non-terminal residue" evidence="6">
    <location>
        <position position="1"/>
    </location>
</feature>
<gene>
    <name evidence="6" type="ORF">B1A_18551</name>
</gene>